<sequence>MKTIVLWAVITLGGVSRMSTADNQNHPYGVSFEMQRILWYMYVPKYNSREMDTSESFQFPCEYWTCNATAKALTIRRVTVCPRYGSVAWYRGNKF</sequence>
<proteinExistence type="evidence at transcript level"/>
<evidence type="ECO:0000256" key="1">
    <source>
        <dbReference type="SAM" id="SignalP"/>
    </source>
</evidence>
<dbReference type="EMBL" id="GANP01014562">
    <property type="protein sequence ID" value="JAB69906.1"/>
    <property type="molecule type" value="mRNA"/>
</dbReference>
<dbReference type="AlphaFoldDB" id="V5IBZ8"/>
<accession>V5IBZ8</accession>
<organism evidence="2">
    <name type="scientific">Ixodes ricinus</name>
    <name type="common">Common tick</name>
    <name type="synonym">Acarus ricinus</name>
    <dbReference type="NCBI Taxonomy" id="34613"/>
    <lineage>
        <taxon>Eukaryota</taxon>
        <taxon>Metazoa</taxon>
        <taxon>Ecdysozoa</taxon>
        <taxon>Arthropoda</taxon>
        <taxon>Chelicerata</taxon>
        <taxon>Arachnida</taxon>
        <taxon>Acari</taxon>
        <taxon>Parasitiformes</taxon>
        <taxon>Ixodida</taxon>
        <taxon>Ixodoidea</taxon>
        <taxon>Ixodidae</taxon>
        <taxon>Ixodinae</taxon>
        <taxon>Ixodes</taxon>
    </lineage>
</organism>
<feature type="signal peptide" evidence="1">
    <location>
        <begin position="1"/>
        <end position="21"/>
    </location>
</feature>
<reference evidence="2" key="1">
    <citation type="journal article" date="2015" name="Sci. Rep.">
        <title>Tissue- and time-dependent transcription in Ixodes ricinus salivary glands and midguts when blood feeding on the vertebrate host.</title>
        <authorList>
            <person name="Kotsyfakis M."/>
            <person name="Schwarz A."/>
            <person name="Erhart J."/>
            <person name="Ribeiro J.M."/>
        </authorList>
    </citation>
    <scope>NUCLEOTIDE SEQUENCE</scope>
    <source>
        <tissue evidence="2">Salivary gland and midgut</tissue>
    </source>
</reference>
<keyword evidence="1" id="KW-0732">Signal</keyword>
<name>V5IBZ8_IXORI</name>
<protein>
    <submittedName>
        <fullName evidence="2">Putative secreted salivary protein</fullName>
    </submittedName>
</protein>
<feature type="chain" id="PRO_5004736583" evidence="1">
    <location>
        <begin position="22"/>
        <end position="95"/>
    </location>
</feature>
<evidence type="ECO:0000313" key="2">
    <source>
        <dbReference type="EMBL" id="JAB69906.1"/>
    </source>
</evidence>